<feature type="region of interest" description="Disordered" evidence="1">
    <location>
        <begin position="1"/>
        <end position="35"/>
    </location>
</feature>
<sequence length="296" mass="30517">MFQVASHPAAFPHHHPAARRGGFEPAAPAPVTLPRTLARPPFTDVSRDALAAADPALAPVPAEFVRHGLRAKAPQMLAGIAALAPSHVPQSLPRSHLPAALTVPLRASPAGAPPPSYPTHVLAIAPAPAKGAPQDRDAPHAIFPVHAVVLAAHCAKLPRLPPAQPAPPARAASATLPLLPLALPSPQAFAILHSFLYTHRLSSALGSLLPLPPAFLEGLTHAAVRAALESGSARHALAAHLCAAAAGNLGTLMGHAGHVKELWQDMVALGVYDSELWDALDLAWEIVLGALNLAAQ</sequence>
<protein>
    <submittedName>
        <fullName evidence="2">Uncharacterized protein</fullName>
    </submittedName>
</protein>
<comment type="caution">
    <text evidence="2">The sequence shown here is derived from an EMBL/GenBank/DDBJ whole genome shotgun (WGS) entry which is preliminary data.</text>
</comment>
<dbReference type="EMBL" id="JARJCN010000017">
    <property type="protein sequence ID" value="KAJ7092785.1"/>
    <property type="molecule type" value="Genomic_DNA"/>
</dbReference>
<dbReference type="AlphaFoldDB" id="A0AAD6XU08"/>
<organism evidence="2 3">
    <name type="scientific">Mycena belliarum</name>
    <dbReference type="NCBI Taxonomy" id="1033014"/>
    <lineage>
        <taxon>Eukaryota</taxon>
        <taxon>Fungi</taxon>
        <taxon>Dikarya</taxon>
        <taxon>Basidiomycota</taxon>
        <taxon>Agaricomycotina</taxon>
        <taxon>Agaricomycetes</taxon>
        <taxon>Agaricomycetidae</taxon>
        <taxon>Agaricales</taxon>
        <taxon>Marasmiineae</taxon>
        <taxon>Mycenaceae</taxon>
        <taxon>Mycena</taxon>
    </lineage>
</organism>
<evidence type="ECO:0000313" key="3">
    <source>
        <dbReference type="Proteomes" id="UP001222325"/>
    </source>
</evidence>
<evidence type="ECO:0000256" key="1">
    <source>
        <dbReference type="SAM" id="MobiDB-lite"/>
    </source>
</evidence>
<accession>A0AAD6XU08</accession>
<gene>
    <name evidence="2" type="ORF">B0H15DRAFT_832515</name>
</gene>
<evidence type="ECO:0000313" key="2">
    <source>
        <dbReference type="EMBL" id="KAJ7092785.1"/>
    </source>
</evidence>
<reference evidence="2" key="1">
    <citation type="submission" date="2023-03" db="EMBL/GenBank/DDBJ databases">
        <title>Massive genome expansion in bonnet fungi (Mycena s.s.) driven by repeated elements and novel gene families across ecological guilds.</title>
        <authorList>
            <consortium name="Lawrence Berkeley National Laboratory"/>
            <person name="Harder C.B."/>
            <person name="Miyauchi S."/>
            <person name="Viragh M."/>
            <person name="Kuo A."/>
            <person name="Thoen E."/>
            <person name="Andreopoulos B."/>
            <person name="Lu D."/>
            <person name="Skrede I."/>
            <person name="Drula E."/>
            <person name="Henrissat B."/>
            <person name="Morin E."/>
            <person name="Kohler A."/>
            <person name="Barry K."/>
            <person name="LaButti K."/>
            <person name="Morin E."/>
            <person name="Salamov A."/>
            <person name="Lipzen A."/>
            <person name="Mereny Z."/>
            <person name="Hegedus B."/>
            <person name="Baldrian P."/>
            <person name="Stursova M."/>
            <person name="Weitz H."/>
            <person name="Taylor A."/>
            <person name="Grigoriev I.V."/>
            <person name="Nagy L.G."/>
            <person name="Martin F."/>
            <person name="Kauserud H."/>
        </authorList>
    </citation>
    <scope>NUCLEOTIDE SEQUENCE</scope>
    <source>
        <strain evidence="2">CBHHK173m</strain>
    </source>
</reference>
<dbReference type="Proteomes" id="UP001222325">
    <property type="component" value="Unassembled WGS sequence"/>
</dbReference>
<proteinExistence type="predicted"/>
<keyword evidence="3" id="KW-1185">Reference proteome</keyword>
<name>A0AAD6XU08_9AGAR</name>